<dbReference type="GO" id="GO:0006879">
    <property type="term" value="P:intracellular iron ion homeostasis"/>
    <property type="evidence" value="ECO:0007669"/>
    <property type="project" value="UniProtKB-ARBA"/>
</dbReference>
<dbReference type="PROSITE" id="PS50089">
    <property type="entry name" value="ZF_RING_2"/>
    <property type="match status" value="1"/>
</dbReference>
<feature type="domain" description="CTCHY-type" evidence="8">
    <location>
        <begin position="150"/>
        <end position="213"/>
    </location>
</feature>
<name>A0ABD1RWH3_9LAMI</name>
<dbReference type="FunFam" id="3.30.40.10:FF:000208">
    <property type="entry name" value="Zinc finger protein-related isoform 1"/>
    <property type="match status" value="1"/>
</dbReference>
<dbReference type="GO" id="GO:0008270">
    <property type="term" value="F:zinc ion binding"/>
    <property type="evidence" value="ECO:0007669"/>
    <property type="project" value="UniProtKB-KW"/>
</dbReference>
<dbReference type="PROSITE" id="PS51266">
    <property type="entry name" value="ZF_CHY"/>
    <property type="match status" value="1"/>
</dbReference>
<evidence type="ECO:0000259" key="6">
    <source>
        <dbReference type="PROSITE" id="PS50089"/>
    </source>
</evidence>
<dbReference type="GO" id="GO:0016874">
    <property type="term" value="F:ligase activity"/>
    <property type="evidence" value="ECO:0007669"/>
    <property type="project" value="UniProtKB-KW"/>
</dbReference>
<proteinExistence type="predicted"/>
<dbReference type="SUPFAM" id="SSF161245">
    <property type="entry name" value="Zinc hairpin stack"/>
    <property type="match status" value="1"/>
</dbReference>
<dbReference type="EMBL" id="JBFOLK010000008">
    <property type="protein sequence ID" value="KAL2492784.1"/>
    <property type="molecule type" value="Genomic_DNA"/>
</dbReference>
<dbReference type="SUPFAM" id="SSF161219">
    <property type="entry name" value="CHY zinc finger-like"/>
    <property type="match status" value="1"/>
</dbReference>
<sequence length="320" mass="36795">MNQEELEHPLIMNQEELEATIRRVSRDSTLDSQMKAHILQNLLMSRWVVTQQISHQEAAVPTEKGEIPGQNPSYRHPLKLAFGCKHYKRNCKILTPCCNKLYTCIRCHDDETDDHSVDRKAIMKMMCMKCLVLQPVGPKCSTLSCDGFSMGRYYCRICKLFDDDRQIYHCPYCNLCRVGKGLGIDYFHCMKCNACMARSLFVHVCREKCLEENCPICHEYIFTSNSPVKALPCGHLMHSACFQDYTCTHYTCPICSKSLGDMQVYFGMLEALLAEEKIPEEYSGQVQAILCNDCEKRGTAAFHWLYHKCSHCGSYNTRLL</sequence>
<dbReference type="GO" id="GO:0061630">
    <property type="term" value="F:ubiquitin protein ligase activity"/>
    <property type="evidence" value="ECO:0007669"/>
    <property type="project" value="UniProtKB-ARBA"/>
</dbReference>
<dbReference type="Gene3D" id="2.20.28.10">
    <property type="match status" value="1"/>
</dbReference>
<protein>
    <submittedName>
        <fullName evidence="9">Zinc ion binding</fullName>
    </submittedName>
</protein>
<dbReference type="Pfam" id="PF13639">
    <property type="entry name" value="zf-RING_2"/>
    <property type="match status" value="1"/>
</dbReference>
<dbReference type="InterPro" id="IPR013083">
    <property type="entry name" value="Znf_RING/FYVE/PHD"/>
</dbReference>
<gene>
    <name evidence="9" type="ORF">Adt_28412</name>
</gene>
<dbReference type="InterPro" id="IPR037274">
    <property type="entry name" value="Znf_CHY_sf"/>
</dbReference>
<dbReference type="PANTHER" id="PTHR21319">
    <property type="entry name" value="RING FINGER AND CHY ZINC FINGER DOMAIN-CONTAINING PROTEIN 1"/>
    <property type="match status" value="1"/>
</dbReference>
<dbReference type="InterPro" id="IPR037275">
    <property type="entry name" value="Znf_CTCHY_sf"/>
</dbReference>
<dbReference type="InterPro" id="IPR017921">
    <property type="entry name" value="Znf_CTCHY"/>
</dbReference>
<organism evidence="9 10">
    <name type="scientific">Abeliophyllum distichum</name>
    <dbReference type="NCBI Taxonomy" id="126358"/>
    <lineage>
        <taxon>Eukaryota</taxon>
        <taxon>Viridiplantae</taxon>
        <taxon>Streptophyta</taxon>
        <taxon>Embryophyta</taxon>
        <taxon>Tracheophyta</taxon>
        <taxon>Spermatophyta</taxon>
        <taxon>Magnoliopsida</taxon>
        <taxon>eudicotyledons</taxon>
        <taxon>Gunneridae</taxon>
        <taxon>Pentapetalae</taxon>
        <taxon>asterids</taxon>
        <taxon>lamiids</taxon>
        <taxon>Lamiales</taxon>
        <taxon>Oleaceae</taxon>
        <taxon>Forsythieae</taxon>
        <taxon>Abeliophyllum</taxon>
    </lineage>
</organism>
<keyword evidence="2" id="KW-0479">Metal-binding</keyword>
<dbReference type="InterPro" id="IPR001841">
    <property type="entry name" value="Znf_RING"/>
</dbReference>
<keyword evidence="4" id="KW-0862">Zinc</keyword>
<keyword evidence="10" id="KW-1185">Reference proteome</keyword>
<dbReference type="PROSITE" id="PS51270">
    <property type="entry name" value="ZF_CTCHY"/>
    <property type="match status" value="1"/>
</dbReference>
<evidence type="ECO:0000313" key="9">
    <source>
        <dbReference type="EMBL" id="KAL2492784.1"/>
    </source>
</evidence>
<feature type="domain" description="CHY-type" evidence="7">
    <location>
        <begin position="77"/>
        <end position="147"/>
    </location>
</feature>
<dbReference type="SUPFAM" id="SSF57850">
    <property type="entry name" value="RING/U-box"/>
    <property type="match status" value="1"/>
</dbReference>
<dbReference type="Proteomes" id="UP001604336">
    <property type="component" value="Unassembled WGS sequence"/>
</dbReference>
<dbReference type="Gene3D" id="3.30.40.10">
    <property type="entry name" value="Zinc/RING finger domain, C3HC4 (zinc finger)"/>
    <property type="match status" value="1"/>
</dbReference>
<evidence type="ECO:0000259" key="7">
    <source>
        <dbReference type="PROSITE" id="PS51266"/>
    </source>
</evidence>
<comment type="caution">
    <text evidence="9">The sequence shown here is derived from an EMBL/GenBank/DDBJ whole genome shotgun (WGS) entry which is preliminary data.</text>
</comment>
<evidence type="ECO:0000259" key="8">
    <source>
        <dbReference type="PROSITE" id="PS51270"/>
    </source>
</evidence>
<keyword evidence="3 5" id="KW-0863">Zinc-finger</keyword>
<dbReference type="Pfam" id="PF05495">
    <property type="entry name" value="zf-CHY"/>
    <property type="match status" value="1"/>
</dbReference>
<dbReference type="CDD" id="cd16464">
    <property type="entry name" value="RING-H2_Pirh2-like"/>
    <property type="match status" value="1"/>
</dbReference>
<dbReference type="Pfam" id="PF14599">
    <property type="entry name" value="zinc_ribbon_6"/>
    <property type="match status" value="1"/>
</dbReference>
<dbReference type="SMART" id="SM00184">
    <property type="entry name" value="RING"/>
    <property type="match status" value="1"/>
</dbReference>
<evidence type="ECO:0000256" key="5">
    <source>
        <dbReference type="PROSITE-ProRule" id="PRU00601"/>
    </source>
</evidence>
<dbReference type="PANTHER" id="PTHR21319:SF39">
    <property type="entry name" value="ZINC FINGER PROTEIN"/>
    <property type="match status" value="1"/>
</dbReference>
<keyword evidence="1" id="KW-0436">Ligase</keyword>
<dbReference type="InterPro" id="IPR039512">
    <property type="entry name" value="RCHY1_zinc-ribbon"/>
</dbReference>
<dbReference type="InterPro" id="IPR008913">
    <property type="entry name" value="Znf_CHY"/>
</dbReference>
<evidence type="ECO:0000313" key="10">
    <source>
        <dbReference type="Proteomes" id="UP001604336"/>
    </source>
</evidence>
<evidence type="ECO:0000256" key="2">
    <source>
        <dbReference type="ARBA" id="ARBA00022723"/>
    </source>
</evidence>
<feature type="domain" description="RING-type" evidence="6">
    <location>
        <begin position="214"/>
        <end position="256"/>
    </location>
</feature>
<accession>A0ABD1RWH3</accession>
<evidence type="ECO:0000256" key="4">
    <source>
        <dbReference type="ARBA" id="ARBA00022833"/>
    </source>
</evidence>
<evidence type="ECO:0000256" key="3">
    <source>
        <dbReference type="ARBA" id="ARBA00022771"/>
    </source>
</evidence>
<dbReference type="AlphaFoldDB" id="A0ABD1RWH3"/>
<reference evidence="10" key="1">
    <citation type="submission" date="2024-07" db="EMBL/GenBank/DDBJ databases">
        <title>Two chromosome-level genome assemblies of Korean endemic species Abeliophyllum distichum and Forsythia ovata (Oleaceae).</title>
        <authorList>
            <person name="Jang H."/>
        </authorList>
    </citation>
    <scope>NUCLEOTIDE SEQUENCE [LARGE SCALE GENOMIC DNA]</scope>
</reference>
<evidence type="ECO:0000256" key="1">
    <source>
        <dbReference type="ARBA" id="ARBA00022598"/>
    </source>
</evidence>